<gene>
    <name evidence="1" type="ORF">Agub_g13908</name>
</gene>
<reference evidence="1 2" key="1">
    <citation type="journal article" date="2021" name="Sci. Rep.">
        <title>Genome sequencing of the multicellular alga Astrephomene provides insights into convergent evolution of germ-soma differentiation.</title>
        <authorList>
            <person name="Yamashita S."/>
            <person name="Yamamoto K."/>
            <person name="Matsuzaki R."/>
            <person name="Suzuki S."/>
            <person name="Yamaguchi H."/>
            <person name="Hirooka S."/>
            <person name="Minakuchi Y."/>
            <person name="Miyagishima S."/>
            <person name="Kawachi M."/>
            <person name="Toyoda A."/>
            <person name="Nozaki H."/>
        </authorList>
    </citation>
    <scope>NUCLEOTIDE SEQUENCE [LARGE SCALE GENOMIC DNA]</scope>
    <source>
        <strain evidence="1 2">NIES-4017</strain>
    </source>
</reference>
<accession>A0AAD3HT28</accession>
<keyword evidence="2" id="KW-1185">Reference proteome</keyword>
<protein>
    <submittedName>
        <fullName evidence="1">Uncharacterized protein</fullName>
    </submittedName>
</protein>
<organism evidence="1 2">
    <name type="scientific">Astrephomene gubernaculifera</name>
    <dbReference type="NCBI Taxonomy" id="47775"/>
    <lineage>
        <taxon>Eukaryota</taxon>
        <taxon>Viridiplantae</taxon>
        <taxon>Chlorophyta</taxon>
        <taxon>core chlorophytes</taxon>
        <taxon>Chlorophyceae</taxon>
        <taxon>CS clade</taxon>
        <taxon>Chlamydomonadales</taxon>
        <taxon>Astrephomenaceae</taxon>
        <taxon>Astrephomene</taxon>
    </lineage>
</organism>
<proteinExistence type="predicted"/>
<comment type="caution">
    <text evidence="1">The sequence shown here is derived from an EMBL/GenBank/DDBJ whole genome shotgun (WGS) entry which is preliminary data.</text>
</comment>
<dbReference type="AlphaFoldDB" id="A0AAD3HT28"/>
<dbReference type="Proteomes" id="UP001054857">
    <property type="component" value="Unassembled WGS sequence"/>
</dbReference>
<dbReference type="EMBL" id="BMAR01000051">
    <property type="protein sequence ID" value="GFR51575.1"/>
    <property type="molecule type" value="Genomic_DNA"/>
</dbReference>
<name>A0AAD3HT28_9CHLO</name>
<dbReference type="InterPro" id="IPR014955">
    <property type="entry name" value="DUF1826"/>
</dbReference>
<sequence>HIASNPHILLLAWPTGLSTATRLRIRHVQLRSLITILASCIKRVSKGVHYVTWCKQWLYLDSFAIPNLLLSNRLCGHCSMGLSQLQHWARAQVLHDRVRVSTAQPTDLLRPDVNIVHLRRQLPVKPGQFQRQASELGLGFKARAVTPTAEPRLAASRLTAALTHVPEVRQVIQADVEQLVALFGQQLGYPAVRAKLEVLGGTPCPRFHADHVGVRLLVTYCGPGTVFVENRHVRRRWLWGGAGGVAVEAVDPAAASRGGGAAGSAARQAAPGDLLFLKGNAAPGNYGMGAVHRSPDMASMLAVDSDPDLGASLEDPDLDLDCRYRDQDLCTTGLGRGGKEAMEGAGKALRLLLTIDDVVEDCQEAKGGVGREAAVAVGKEEQAGSGCGCGRAH</sequence>
<evidence type="ECO:0000313" key="2">
    <source>
        <dbReference type="Proteomes" id="UP001054857"/>
    </source>
</evidence>
<dbReference type="Pfam" id="PF08856">
    <property type="entry name" value="DUF1826"/>
    <property type="match status" value="1"/>
</dbReference>
<evidence type="ECO:0000313" key="1">
    <source>
        <dbReference type="EMBL" id="GFR51575.1"/>
    </source>
</evidence>
<feature type="non-terminal residue" evidence="1">
    <location>
        <position position="393"/>
    </location>
</feature>